<evidence type="ECO:0000313" key="11">
    <source>
        <dbReference type="Proteomes" id="UP000293854"/>
    </source>
</evidence>
<dbReference type="PANTHER" id="PTHR30386:SF26">
    <property type="entry name" value="TRANSPORT PROTEIN COMB"/>
    <property type="match status" value="1"/>
</dbReference>
<evidence type="ECO:0000313" key="10">
    <source>
        <dbReference type="EMBL" id="RZI01155.1"/>
    </source>
</evidence>
<dbReference type="PANTHER" id="PTHR30386">
    <property type="entry name" value="MEMBRANE FUSION SUBUNIT OF EMRAB-TOLC MULTIDRUG EFFLUX PUMP"/>
    <property type="match status" value="1"/>
</dbReference>
<dbReference type="Gene3D" id="2.40.30.170">
    <property type="match status" value="1"/>
</dbReference>
<feature type="domain" description="YhbJ barrel-sandwich hybrid" evidence="8">
    <location>
        <begin position="45"/>
        <end position="116"/>
    </location>
</feature>
<feature type="domain" description="p-hydroxybenzoic acid efflux pump subunit AaeA-like beta-barrel" evidence="7">
    <location>
        <begin position="123"/>
        <end position="213"/>
    </location>
</feature>
<keyword evidence="5 6" id="KW-0472">Membrane</keyword>
<comment type="similarity">
    <text evidence="2">Belongs to the membrane fusion protein (MFP) (TC 8.A.1) family.</text>
</comment>
<name>A0A143PCW1_9STAP</name>
<dbReference type="EMBL" id="CP068073">
    <property type="protein sequence ID" value="QQS81792.1"/>
    <property type="molecule type" value="Genomic_DNA"/>
</dbReference>
<dbReference type="OrthoDB" id="9811754at2"/>
<evidence type="ECO:0000313" key="9">
    <source>
        <dbReference type="EMBL" id="QQS81792.1"/>
    </source>
</evidence>
<evidence type="ECO:0000256" key="1">
    <source>
        <dbReference type="ARBA" id="ARBA00004167"/>
    </source>
</evidence>
<evidence type="ECO:0000256" key="3">
    <source>
        <dbReference type="ARBA" id="ARBA00022692"/>
    </source>
</evidence>
<comment type="subcellular location">
    <subcellularLocation>
        <location evidence="1">Membrane</location>
        <topology evidence="1">Single-pass membrane protein</topology>
    </subcellularLocation>
</comment>
<dbReference type="EMBL" id="RQTE01000188">
    <property type="protein sequence ID" value="RZI01155.1"/>
    <property type="molecule type" value="Genomic_DNA"/>
</dbReference>
<dbReference type="Proteomes" id="UP000595942">
    <property type="component" value="Chromosome"/>
</dbReference>
<dbReference type="InterPro" id="IPR050739">
    <property type="entry name" value="MFP"/>
</dbReference>
<accession>A0A143PCW1</accession>
<dbReference type="GO" id="GO:0016020">
    <property type="term" value="C:membrane"/>
    <property type="evidence" value="ECO:0007669"/>
    <property type="project" value="UniProtKB-SubCell"/>
</dbReference>
<dbReference type="RefSeq" id="WP_047131497.1">
    <property type="nucleotide sequence ID" value="NZ_CP015114.1"/>
</dbReference>
<sequence>MKKIILVNIITIIVLVLIGIGGFYYYNQATGYIKTDNAKVDGEQMKIASPISGKLDSFDAKENKDYSKGDKLAEVTGKGEDGSPQKMDIEMPQKGTIVKTDGIEGDMVQTGSPIAYAYNLDDLYITANVDEKDISDVEKGNDVDVKIDGQNSKVKGKVDEVGKATAASFSLMPSSNSDGNYTKVSQVVPVKISLDSAPSNSVVPGMNAEVSIHKN</sequence>
<keyword evidence="3 6" id="KW-0812">Transmembrane</keyword>
<dbReference type="AlphaFoldDB" id="A0A143PCW1"/>
<reference evidence="9 12" key="2">
    <citation type="submission" date="2021-01" db="EMBL/GenBank/DDBJ databases">
        <title>FDA dAtabase for Regulatory Grade micrObial Sequences (FDA-ARGOS): Supporting development and validation of Infectious Disease Dx tests.</title>
        <authorList>
            <person name="Sproer C."/>
            <person name="Gronow S."/>
            <person name="Severitt S."/>
            <person name="Schroder I."/>
            <person name="Tallon L."/>
            <person name="Sadzewicz L."/>
            <person name="Zhao X."/>
            <person name="Boylan J."/>
            <person name="Ott S."/>
            <person name="Bowen H."/>
            <person name="Vavikolanu K."/>
            <person name="Mehta A."/>
            <person name="Aluvathingal J."/>
            <person name="Nadendla S."/>
            <person name="Lowell S."/>
            <person name="Myers T."/>
            <person name="Yan Y."/>
            <person name="Sichtig H."/>
        </authorList>
    </citation>
    <scope>NUCLEOTIDE SEQUENCE [LARGE SCALE GENOMIC DNA]</scope>
    <source>
        <strain evidence="9 12">FDAARGOS_1148</strain>
    </source>
</reference>
<gene>
    <name evidence="10" type="ORF">EIG99_09570</name>
    <name evidence="9" type="ORF">I6J05_07610</name>
</gene>
<dbReference type="GeneID" id="93725855"/>
<protein>
    <submittedName>
        <fullName evidence="10">HlyD family secretion protein</fullName>
    </submittedName>
</protein>
<dbReference type="KEGG" id="scv:A4G25_10865"/>
<keyword evidence="4 6" id="KW-1133">Transmembrane helix</keyword>
<dbReference type="Pfam" id="PF25963">
    <property type="entry name" value="Beta-barrel_AAEA"/>
    <property type="match status" value="1"/>
</dbReference>
<reference evidence="10 11" key="1">
    <citation type="submission" date="2018-11" db="EMBL/GenBank/DDBJ databases">
        <title>Genomic profiling of Staphylococcus species from a Poultry farm system in KwaZulu-Natal, South Africa.</title>
        <authorList>
            <person name="Amoako D.G."/>
            <person name="Somboro A.M."/>
            <person name="Abia A.L.K."/>
            <person name="Bester L.A."/>
            <person name="Essack S.Y."/>
        </authorList>
    </citation>
    <scope>NUCLEOTIDE SEQUENCE [LARGE SCALE GENOMIC DNA]</scope>
    <source>
        <strain evidence="10 11">SA11</strain>
    </source>
</reference>
<evidence type="ECO:0000256" key="2">
    <source>
        <dbReference type="ARBA" id="ARBA00009477"/>
    </source>
</evidence>
<evidence type="ECO:0000256" key="4">
    <source>
        <dbReference type="ARBA" id="ARBA00022989"/>
    </source>
</evidence>
<keyword evidence="12" id="KW-1185">Reference proteome</keyword>
<feature type="transmembrane region" description="Helical" evidence="6">
    <location>
        <begin position="5"/>
        <end position="26"/>
    </location>
</feature>
<evidence type="ECO:0000259" key="8">
    <source>
        <dbReference type="Pfam" id="PF25997"/>
    </source>
</evidence>
<evidence type="ECO:0000256" key="5">
    <source>
        <dbReference type="ARBA" id="ARBA00023136"/>
    </source>
</evidence>
<evidence type="ECO:0000259" key="7">
    <source>
        <dbReference type="Pfam" id="PF25963"/>
    </source>
</evidence>
<dbReference type="GO" id="GO:0055085">
    <property type="term" value="P:transmembrane transport"/>
    <property type="evidence" value="ECO:0007669"/>
    <property type="project" value="InterPro"/>
</dbReference>
<dbReference type="Pfam" id="PF25997">
    <property type="entry name" value="BSH_YhbJ"/>
    <property type="match status" value="1"/>
</dbReference>
<organism evidence="10 11">
    <name type="scientific">Staphylococcus condimenti</name>
    <dbReference type="NCBI Taxonomy" id="70255"/>
    <lineage>
        <taxon>Bacteria</taxon>
        <taxon>Bacillati</taxon>
        <taxon>Bacillota</taxon>
        <taxon>Bacilli</taxon>
        <taxon>Bacillales</taxon>
        <taxon>Staphylococcaceae</taxon>
        <taxon>Staphylococcus</taxon>
    </lineage>
</organism>
<evidence type="ECO:0000256" key="6">
    <source>
        <dbReference type="SAM" id="Phobius"/>
    </source>
</evidence>
<dbReference type="InterPro" id="IPR058635">
    <property type="entry name" value="BSH_YhbJ"/>
</dbReference>
<evidence type="ECO:0000313" key="12">
    <source>
        <dbReference type="Proteomes" id="UP000595942"/>
    </source>
</evidence>
<dbReference type="Proteomes" id="UP000293854">
    <property type="component" value="Unassembled WGS sequence"/>
</dbReference>
<dbReference type="InterPro" id="IPR058634">
    <property type="entry name" value="AaeA-lik-b-barrel"/>
</dbReference>
<proteinExistence type="inferred from homology"/>